<protein>
    <submittedName>
        <fullName evidence="1">Uncharacterized protein</fullName>
    </submittedName>
</protein>
<evidence type="ECO:0000313" key="2">
    <source>
        <dbReference type="Proteomes" id="UP000293380"/>
    </source>
</evidence>
<dbReference type="Proteomes" id="UP000293380">
    <property type="component" value="Unassembled WGS sequence"/>
</dbReference>
<organism evidence="1 2">
    <name type="scientific">Hafnia paralvei</name>
    <dbReference type="NCBI Taxonomy" id="546367"/>
    <lineage>
        <taxon>Bacteria</taxon>
        <taxon>Pseudomonadati</taxon>
        <taxon>Pseudomonadota</taxon>
        <taxon>Gammaproteobacteria</taxon>
        <taxon>Enterobacterales</taxon>
        <taxon>Hafniaceae</taxon>
        <taxon>Hafnia</taxon>
    </lineage>
</organism>
<dbReference type="RefSeq" id="WP_130959452.1">
    <property type="nucleotide sequence ID" value="NZ_SITD01000046.1"/>
</dbReference>
<sequence>MMNTWRYSSICELFFDGISSESTRFVMNQRRLRGLSFGVDEMVGLQRGIKLRMVSPAYFESLFLFIDNQ</sequence>
<dbReference type="EMBL" id="SITD01000046">
    <property type="protein sequence ID" value="TBM28312.1"/>
    <property type="molecule type" value="Genomic_DNA"/>
</dbReference>
<accession>A0A4Q9ESP4</accession>
<comment type="caution">
    <text evidence="1">The sequence shown here is derived from an EMBL/GenBank/DDBJ whole genome shotgun (WGS) entry which is preliminary data.</text>
</comment>
<gene>
    <name evidence="1" type="ORF">EYY89_08965</name>
</gene>
<reference evidence="1 2" key="1">
    <citation type="submission" date="2019-02" db="EMBL/GenBank/DDBJ databases">
        <title>Comparative genomic analysis of the Hafnia genus genomes.</title>
        <authorList>
            <person name="Zhiqiu Y."/>
            <person name="Chao Y."/>
            <person name="Yuhui D."/>
            <person name="Di H."/>
            <person name="Bin L."/>
        </authorList>
    </citation>
    <scope>NUCLEOTIDE SEQUENCE [LARGE SCALE GENOMIC DNA]</scope>
    <source>
        <strain evidence="1 2">PCM_1194</strain>
    </source>
</reference>
<dbReference type="AlphaFoldDB" id="A0A4Q9ESP4"/>
<name>A0A4Q9ESP4_9GAMM</name>
<proteinExistence type="predicted"/>
<evidence type="ECO:0000313" key="1">
    <source>
        <dbReference type="EMBL" id="TBM28312.1"/>
    </source>
</evidence>